<name>A0AAV4SVY7_9ARAC</name>
<dbReference type="Proteomes" id="UP001054837">
    <property type="component" value="Unassembled WGS sequence"/>
</dbReference>
<comment type="caution">
    <text evidence="1">The sequence shown here is derived from an EMBL/GenBank/DDBJ whole genome shotgun (WGS) entry which is preliminary data.</text>
</comment>
<protein>
    <submittedName>
        <fullName evidence="1">Uncharacterized protein</fullName>
    </submittedName>
</protein>
<reference evidence="1 2" key="1">
    <citation type="submission" date="2021-06" db="EMBL/GenBank/DDBJ databases">
        <title>Caerostris darwini draft genome.</title>
        <authorList>
            <person name="Kono N."/>
            <person name="Arakawa K."/>
        </authorList>
    </citation>
    <scope>NUCLEOTIDE SEQUENCE [LARGE SCALE GENOMIC DNA]</scope>
</reference>
<proteinExistence type="predicted"/>
<evidence type="ECO:0000313" key="2">
    <source>
        <dbReference type="Proteomes" id="UP001054837"/>
    </source>
</evidence>
<gene>
    <name evidence="1" type="ORF">CDAR_75221</name>
</gene>
<organism evidence="1 2">
    <name type="scientific">Caerostris darwini</name>
    <dbReference type="NCBI Taxonomy" id="1538125"/>
    <lineage>
        <taxon>Eukaryota</taxon>
        <taxon>Metazoa</taxon>
        <taxon>Ecdysozoa</taxon>
        <taxon>Arthropoda</taxon>
        <taxon>Chelicerata</taxon>
        <taxon>Arachnida</taxon>
        <taxon>Araneae</taxon>
        <taxon>Araneomorphae</taxon>
        <taxon>Entelegynae</taxon>
        <taxon>Araneoidea</taxon>
        <taxon>Araneidae</taxon>
        <taxon>Caerostris</taxon>
    </lineage>
</organism>
<sequence length="69" mass="7745">MSSTTTCFGGCKNMKVLGCEKLNNQNNNPESDTSALRRINPPDERRCLLSPHKNVTATVFKYRSHVFSV</sequence>
<dbReference type="EMBL" id="BPLQ01008632">
    <property type="protein sequence ID" value="GIY38533.1"/>
    <property type="molecule type" value="Genomic_DNA"/>
</dbReference>
<keyword evidence="2" id="KW-1185">Reference proteome</keyword>
<evidence type="ECO:0000313" key="1">
    <source>
        <dbReference type="EMBL" id="GIY38533.1"/>
    </source>
</evidence>
<feature type="non-terminal residue" evidence="1">
    <location>
        <position position="69"/>
    </location>
</feature>
<dbReference type="AlphaFoldDB" id="A0AAV4SVY7"/>
<accession>A0AAV4SVY7</accession>